<dbReference type="Gene3D" id="3.40.50.1460">
    <property type="match status" value="1"/>
</dbReference>
<dbReference type="InParanoid" id="A0A2H3CMV8"/>
<evidence type="ECO:0000313" key="2">
    <source>
        <dbReference type="EMBL" id="PBK82714.1"/>
    </source>
</evidence>
<evidence type="ECO:0000259" key="1">
    <source>
        <dbReference type="Pfam" id="PF00656"/>
    </source>
</evidence>
<keyword evidence="3" id="KW-1185">Reference proteome</keyword>
<reference evidence="3" key="1">
    <citation type="journal article" date="2017" name="Nat. Ecol. Evol.">
        <title>Genome expansion and lineage-specific genetic innovations in the forest pathogenic fungi Armillaria.</title>
        <authorList>
            <person name="Sipos G."/>
            <person name="Prasanna A.N."/>
            <person name="Walter M.C."/>
            <person name="O'Connor E."/>
            <person name="Balint B."/>
            <person name="Krizsan K."/>
            <person name="Kiss B."/>
            <person name="Hess J."/>
            <person name="Varga T."/>
            <person name="Slot J."/>
            <person name="Riley R."/>
            <person name="Boka B."/>
            <person name="Rigling D."/>
            <person name="Barry K."/>
            <person name="Lee J."/>
            <person name="Mihaltcheva S."/>
            <person name="LaButti K."/>
            <person name="Lipzen A."/>
            <person name="Waldron R."/>
            <person name="Moloney N.M."/>
            <person name="Sperisen C."/>
            <person name="Kredics L."/>
            <person name="Vagvoelgyi C."/>
            <person name="Patrignani A."/>
            <person name="Fitzpatrick D."/>
            <person name="Nagy I."/>
            <person name="Doyle S."/>
            <person name="Anderson J.B."/>
            <person name="Grigoriev I.V."/>
            <person name="Gueldener U."/>
            <person name="Muensterkoetter M."/>
            <person name="Nagy L.G."/>
        </authorList>
    </citation>
    <scope>NUCLEOTIDE SEQUENCE [LARGE SCALE GENOMIC DNA]</scope>
    <source>
        <strain evidence="3">Ar21-2</strain>
    </source>
</reference>
<dbReference type="GO" id="GO:0004197">
    <property type="term" value="F:cysteine-type endopeptidase activity"/>
    <property type="evidence" value="ECO:0007669"/>
    <property type="project" value="InterPro"/>
</dbReference>
<evidence type="ECO:0000313" key="3">
    <source>
        <dbReference type="Proteomes" id="UP000217790"/>
    </source>
</evidence>
<dbReference type="Proteomes" id="UP000217790">
    <property type="component" value="Unassembled WGS sequence"/>
</dbReference>
<dbReference type="AlphaFoldDB" id="A0A2H3CMV8"/>
<proteinExistence type="predicted"/>
<name>A0A2H3CMV8_ARMGA</name>
<dbReference type="GO" id="GO:0006508">
    <property type="term" value="P:proteolysis"/>
    <property type="evidence" value="ECO:0007669"/>
    <property type="project" value="InterPro"/>
</dbReference>
<dbReference type="Pfam" id="PF00656">
    <property type="entry name" value="Peptidase_C14"/>
    <property type="match status" value="1"/>
</dbReference>
<dbReference type="OrthoDB" id="10255174at2759"/>
<gene>
    <name evidence="2" type="ORF">ARMGADRAFT_946027</name>
</gene>
<accession>A0A2H3CMV8</accession>
<organism evidence="2 3">
    <name type="scientific">Armillaria gallica</name>
    <name type="common">Bulbous honey fungus</name>
    <name type="synonym">Armillaria bulbosa</name>
    <dbReference type="NCBI Taxonomy" id="47427"/>
    <lineage>
        <taxon>Eukaryota</taxon>
        <taxon>Fungi</taxon>
        <taxon>Dikarya</taxon>
        <taxon>Basidiomycota</taxon>
        <taxon>Agaricomycotina</taxon>
        <taxon>Agaricomycetes</taxon>
        <taxon>Agaricomycetidae</taxon>
        <taxon>Agaricales</taxon>
        <taxon>Marasmiineae</taxon>
        <taxon>Physalacriaceae</taxon>
        <taxon>Armillaria</taxon>
    </lineage>
</organism>
<dbReference type="InterPro" id="IPR011600">
    <property type="entry name" value="Pept_C14_caspase"/>
</dbReference>
<feature type="non-terminal residue" evidence="2">
    <location>
        <position position="1"/>
    </location>
</feature>
<feature type="domain" description="Peptidase C14 caspase" evidence="1">
    <location>
        <begin position="1"/>
        <end position="87"/>
    </location>
</feature>
<dbReference type="EMBL" id="KZ293713">
    <property type="protein sequence ID" value="PBK82714.1"/>
    <property type="molecule type" value="Genomic_DNA"/>
</dbReference>
<protein>
    <recommendedName>
        <fullName evidence="1">Peptidase C14 caspase domain-containing protein</fullName>
    </recommendedName>
</protein>
<sequence length="122" mass="13619">VLIGIDDYEHNLLRGCIRDALMMEKYLTKDLCMPKHRIQCLLGSKKHVSSDNYHIPTCVNVIQTLNEDNIIVYFSGHGLGYSTVGYCVNANDSIEALCPIDHTKGNGSHVPDISNQEIDMVL</sequence>